<evidence type="ECO:0000256" key="6">
    <source>
        <dbReference type="ARBA" id="ARBA00022454"/>
    </source>
</evidence>
<feature type="region of interest" description="Disordered" evidence="18">
    <location>
        <begin position="257"/>
        <end position="456"/>
    </location>
</feature>
<feature type="compositionally biased region" description="Polar residues" evidence="18">
    <location>
        <begin position="429"/>
        <end position="440"/>
    </location>
</feature>
<keyword evidence="11" id="KW-0159">Chromosome partition</keyword>
<dbReference type="GO" id="GO:0005874">
    <property type="term" value="C:microtubule"/>
    <property type="evidence" value="ECO:0007669"/>
    <property type="project" value="UniProtKB-KW"/>
</dbReference>
<evidence type="ECO:0000256" key="15">
    <source>
        <dbReference type="ARBA" id="ARBA00023306"/>
    </source>
</evidence>
<keyword evidence="8" id="KW-0132">Cell division</keyword>
<keyword evidence="12" id="KW-0995">Kinetochore</keyword>
<dbReference type="STRING" id="5486.A0A367Y0H8"/>
<evidence type="ECO:0000256" key="13">
    <source>
        <dbReference type="ARBA" id="ARBA00023212"/>
    </source>
</evidence>
<feature type="compositionally biased region" description="Polar residues" evidence="18">
    <location>
        <begin position="277"/>
        <end position="288"/>
    </location>
</feature>
<dbReference type="Pfam" id="PF08655">
    <property type="entry name" value="DASH_Ask1"/>
    <property type="match status" value="1"/>
</dbReference>
<dbReference type="GO" id="GO:0072686">
    <property type="term" value="C:mitotic spindle"/>
    <property type="evidence" value="ECO:0007669"/>
    <property type="project" value="InterPro"/>
</dbReference>
<evidence type="ECO:0000256" key="12">
    <source>
        <dbReference type="ARBA" id="ARBA00022838"/>
    </source>
</evidence>
<evidence type="ECO:0000256" key="4">
    <source>
        <dbReference type="ARBA" id="ARBA00010731"/>
    </source>
</evidence>
<keyword evidence="15" id="KW-0131">Cell cycle</keyword>
<dbReference type="InterPro" id="IPR013964">
    <property type="entry name" value="DASH_Ask1"/>
</dbReference>
<accession>A0A367Y0H8</accession>
<keyword evidence="7" id="KW-0963">Cytoplasm</keyword>
<evidence type="ECO:0000256" key="5">
    <source>
        <dbReference type="ARBA" id="ARBA00014520"/>
    </source>
</evidence>
<keyword evidence="9" id="KW-0493">Microtubule</keyword>
<dbReference type="Proteomes" id="UP000253472">
    <property type="component" value="Unassembled WGS sequence"/>
</dbReference>
<evidence type="ECO:0000256" key="18">
    <source>
        <dbReference type="SAM" id="MobiDB-lite"/>
    </source>
</evidence>
<evidence type="ECO:0000256" key="17">
    <source>
        <dbReference type="ARBA" id="ARBA00029735"/>
    </source>
</evidence>
<dbReference type="AlphaFoldDB" id="A0A367Y0H8"/>
<feature type="compositionally biased region" description="Polar residues" evidence="18">
    <location>
        <begin position="379"/>
        <end position="395"/>
    </location>
</feature>
<feature type="compositionally biased region" description="Basic and acidic residues" evidence="18">
    <location>
        <begin position="401"/>
        <end position="414"/>
    </location>
</feature>
<name>A0A367Y0H8_9ASCO</name>
<feature type="region of interest" description="Disordered" evidence="18">
    <location>
        <begin position="150"/>
        <end position="217"/>
    </location>
</feature>
<feature type="compositionally biased region" description="Polar residues" evidence="18">
    <location>
        <begin position="310"/>
        <end position="329"/>
    </location>
</feature>
<comment type="subcellular location">
    <subcellularLocation>
        <location evidence="3">Chromosome</location>
        <location evidence="3">Centromere</location>
        <location evidence="3">Kinetochore</location>
    </subcellularLocation>
    <subcellularLocation>
        <location evidence="2">Cytoplasm</location>
        <location evidence="2">Cytoskeleton</location>
        <location evidence="2">Spindle</location>
    </subcellularLocation>
    <subcellularLocation>
        <location evidence="1">Nucleus</location>
    </subcellularLocation>
</comment>
<organism evidence="19 20">
    <name type="scientific">Candida viswanathii</name>
    <dbReference type="NCBI Taxonomy" id="5486"/>
    <lineage>
        <taxon>Eukaryota</taxon>
        <taxon>Fungi</taxon>
        <taxon>Dikarya</taxon>
        <taxon>Ascomycota</taxon>
        <taxon>Saccharomycotina</taxon>
        <taxon>Pichiomycetes</taxon>
        <taxon>Debaryomycetaceae</taxon>
        <taxon>Candida/Lodderomyces clade</taxon>
        <taxon>Candida</taxon>
    </lineage>
</organism>
<keyword evidence="13" id="KW-0206">Cytoskeleton</keyword>
<keyword evidence="14" id="KW-0539">Nucleus</keyword>
<evidence type="ECO:0000256" key="10">
    <source>
        <dbReference type="ARBA" id="ARBA00022776"/>
    </source>
</evidence>
<dbReference type="GO" id="GO:0042729">
    <property type="term" value="C:DASH complex"/>
    <property type="evidence" value="ECO:0007669"/>
    <property type="project" value="InterPro"/>
</dbReference>
<gene>
    <name evidence="19" type="primary">ask1</name>
    <name evidence="19" type="ORF">Cantr_07057</name>
</gene>
<evidence type="ECO:0000256" key="7">
    <source>
        <dbReference type="ARBA" id="ARBA00022490"/>
    </source>
</evidence>
<comment type="similarity">
    <text evidence="4">Belongs to the DASH complex ASK1 family.</text>
</comment>
<keyword evidence="16" id="KW-0137">Centromere</keyword>
<feature type="region of interest" description="Disordered" evidence="18">
    <location>
        <begin position="472"/>
        <end position="495"/>
    </location>
</feature>
<feature type="compositionally biased region" description="Polar residues" evidence="18">
    <location>
        <begin position="152"/>
        <end position="178"/>
    </location>
</feature>
<dbReference type="PANTHER" id="PTHR28200:SF1">
    <property type="entry name" value="DASH COMPLEX SUBUNIT ASK1"/>
    <property type="match status" value="1"/>
</dbReference>
<comment type="caution">
    <text evidence="19">The sequence shown here is derived from an EMBL/GenBank/DDBJ whole genome shotgun (WGS) entry which is preliminary data.</text>
</comment>
<proteinExistence type="inferred from homology"/>
<protein>
    <recommendedName>
        <fullName evidence="5">DASH complex subunit ASK1</fullName>
    </recommendedName>
    <alternativeName>
        <fullName evidence="17">Outer kinetochore protein ASK1</fullName>
    </alternativeName>
</protein>
<dbReference type="PANTHER" id="PTHR28200">
    <property type="entry name" value="DASH COMPLEX SUBUNIT ASK1"/>
    <property type="match status" value="1"/>
</dbReference>
<evidence type="ECO:0000256" key="9">
    <source>
        <dbReference type="ARBA" id="ARBA00022701"/>
    </source>
</evidence>
<evidence type="ECO:0000313" key="19">
    <source>
        <dbReference type="EMBL" id="RCK59386.1"/>
    </source>
</evidence>
<evidence type="ECO:0000256" key="16">
    <source>
        <dbReference type="ARBA" id="ARBA00023328"/>
    </source>
</evidence>
<evidence type="ECO:0000256" key="1">
    <source>
        <dbReference type="ARBA" id="ARBA00004123"/>
    </source>
</evidence>
<evidence type="ECO:0000256" key="11">
    <source>
        <dbReference type="ARBA" id="ARBA00022829"/>
    </source>
</evidence>
<dbReference type="EMBL" id="QLNQ01000027">
    <property type="protein sequence ID" value="RCK59386.1"/>
    <property type="molecule type" value="Genomic_DNA"/>
</dbReference>
<dbReference type="OrthoDB" id="5573898at2759"/>
<sequence>MKRYSIVPTSSRRKSGVNSSSTETNLPARQILDQLDQDTTFVLQEIDKNISRATAVINDKIIPMLQEYDAQSSKVWENTGFWKHFFEQSANVELDSYAEPINELTSHNQFLLLNDEEEPEDKEGGDGQGDVEGTRLPFRKPILKNVVDEDTPTWSTEQTRPSMRSLMSPTRRTASNLGPNRDATKLTDSISLQPPALSTGVKVSSPIRPRPHTGRESPVKIRTIRQSLDTYHRVSISPKKQRTPLRTTRQDIIENILNSSPSFPLPPVLRSEIGSETPRQSTSSPIKQTRTEARKGQATPMDDVPDLQLFPNTPKYSRLSGSSFNSPLKSQLDEDDSDLQPPELGSDKQEGQGDVIEQSSDEESHESGHLALPELKTIELSSNPRKSNESTPGSSNKRRKLSDNSDKNKNKDNGDLDNVFLDNGDRNPRSNNSTTFFSTGGQVGDQGDNREATTSKSFLEIYDQAISKIRDRTRTGPIDQTKEVTQELTKDLTENSTAELGPFKERWKRLSRR</sequence>
<reference evidence="19 20" key="1">
    <citation type="submission" date="2018-06" db="EMBL/GenBank/DDBJ databases">
        <title>Whole genome sequencing of Candida tropicalis (genome annotated by CSBL at Korea University).</title>
        <authorList>
            <person name="Ahn J."/>
        </authorList>
    </citation>
    <scope>NUCLEOTIDE SEQUENCE [LARGE SCALE GENOMIC DNA]</scope>
    <source>
        <strain evidence="19 20">ATCC 20962</strain>
    </source>
</reference>
<dbReference type="GO" id="GO:0044732">
    <property type="term" value="C:mitotic spindle pole body"/>
    <property type="evidence" value="ECO:0007669"/>
    <property type="project" value="TreeGrafter"/>
</dbReference>
<evidence type="ECO:0000256" key="2">
    <source>
        <dbReference type="ARBA" id="ARBA00004186"/>
    </source>
</evidence>
<feature type="region of interest" description="Disordered" evidence="18">
    <location>
        <begin position="1"/>
        <end position="25"/>
    </location>
</feature>
<feature type="compositionally biased region" description="Basic and acidic residues" evidence="18">
    <location>
        <begin position="472"/>
        <end position="493"/>
    </location>
</feature>
<dbReference type="GO" id="GO:0051301">
    <property type="term" value="P:cell division"/>
    <property type="evidence" value="ECO:0007669"/>
    <property type="project" value="UniProtKB-KW"/>
</dbReference>
<evidence type="ECO:0000256" key="14">
    <source>
        <dbReference type="ARBA" id="ARBA00023242"/>
    </source>
</evidence>
<evidence type="ECO:0000313" key="20">
    <source>
        <dbReference type="Proteomes" id="UP000253472"/>
    </source>
</evidence>
<dbReference type="GO" id="GO:0008608">
    <property type="term" value="P:attachment of spindle microtubules to kinetochore"/>
    <property type="evidence" value="ECO:0007669"/>
    <property type="project" value="InterPro"/>
</dbReference>
<keyword evidence="20" id="KW-1185">Reference proteome</keyword>
<evidence type="ECO:0000256" key="3">
    <source>
        <dbReference type="ARBA" id="ARBA00004629"/>
    </source>
</evidence>
<evidence type="ECO:0000256" key="8">
    <source>
        <dbReference type="ARBA" id="ARBA00022618"/>
    </source>
</evidence>
<keyword evidence="6" id="KW-0158">Chromosome</keyword>
<keyword evidence="10" id="KW-0498">Mitosis</keyword>